<evidence type="ECO:0000313" key="9">
    <source>
        <dbReference type="EMBL" id="PHN05286.1"/>
    </source>
</evidence>
<keyword evidence="5 8" id="KW-1133">Transmembrane helix</keyword>
<dbReference type="GO" id="GO:0005886">
    <property type="term" value="C:plasma membrane"/>
    <property type="evidence" value="ECO:0007669"/>
    <property type="project" value="UniProtKB-SubCell"/>
</dbReference>
<evidence type="ECO:0000313" key="10">
    <source>
        <dbReference type="Proteomes" id="UP000223913"/>
    </source>
</evidence>
<evidence type="ECO:0000256" key="3">
    <source>
        <dbReference type="ARBA" id="ARBA00022475"/>
    </source>
</evidence>
<accession>A0A2D0NA83</accession>
<feature type="transmembrane region" description="Helical" evidence="8">
    <location>
        <begin position="446"/>
        <end position="469"/>
    </location>
</feature>
<dbReference type="GO" id="GO:0015128">
    <property type="term" value="F:gluconate transmembrane transporter activity"/>
    <property type="evidence" value="ECO:0007669"/>
    <property type="project" value="InterPro"/>
</dbReference>
<evidence type="ECO:0000256" key="4">
    <source>
        <dbReference type="ARBA" id="ARBA00022692"/>
    </source>
</evidence>
<reference evidence="9 10" key="1">
    <citation type="submission" date="2017-10" db="EMBL/GenBank/DDBJ databases">
        <title>The draft genome sequence of Lewinella nigricans NBRC 102662.</title>
        <authorList>
            <person name="Wang K."/>
        </authorList>
    </citation>
    <scope>NUCLEOTIDE SEQUENCE [LARGE SCALE GENOMIC DNA]</scope>
    <source>
        <strain evidence="9 10">NBRC 102662</strain>
    </source>
</reference>
<evidence type="ECO:0000256" key="6">
    <source>
        <dbReference type="ARBA" id="ARBA00023136"/>
    </source>
</evidence>
<feature type="transmembrane region" description="Helical" evidence="8">
    <location>
        <begin position="327"/>
        <end position="345"/>
    </location>
</feature>
<comment type="caution">
    <text evidence="9">The sequence shown here is derived from an EMBL/GenBank/DDBJ whole genome shotgun (WGS) entry which is preliminary data.</text>
</comment>
<evidence type="ECO:0000256" key="2">
    <source>
        <dbReference type="ARBA" id="ARBA00022448"/>
    </source>
</evidence>
<keyword evidence="4 8" id="KW-0812">Transmembrane</keyword>
<evidence type="ECO:0000256" key="8">
    <source>
        <dbReference type="SAM" id="Phobius"/>
    </source>
</evidence>
<sequence length="472" mass="50118">MNPFVLLLIGLIIVLGGILVAKWHPILALLLGAVVIGALTSDAQLQAYALSKNFSPEQVQDLLDQSLGKRIAAAFGNTCEKIGLLIALASIIGKCLLDSGGAERIVRSMLGVFGEKRAPFAFMVSSFALAIPIFFDTVFYLMIPLARAMGIRKAKAFPVFIMAIVAGAAMAHSLVPPTPGPLFAASALGVGIGIMMIIGSIVGIFASGAGLAYAFWINRRQDIPLRNTSATSVETLKNWLEKDNKQLPSPFLAHLPIVLPLLLIAGNTITQNLELPIPAGVREVFRAVGDPVIALLISTLAALYLLSRQFNFQLKALKQPMEAAVSSAGIIILITAMGGAFGAMLQQTSIGNLLIELSPDYQILALPMAWFIAALIRTAQGSATVAIITAVGMLTAFGAEGVLNYHPVYLAVAIGCGSKLFPWMNDSGFWIVGRMSGFTEGETFRNFSFLMTVMAVAGLIVTMILASLFPLI</sequence>
<evidence type="ECO:0000256" key="7">
    <source>
        <dbReference type="ARBA" id="ARBA00049663"/>
    </source>
</evidence>
<dbReference type="AlphaFoldDB" id="A0A2D0NA83"/>
<keyword evidence="10" id="KW-1185">Reference proteome</keyword>
<dbReference type="RefSeq" id="WP_099151338.1">
    <property type="nucleotide sequence ID" value="NZ_PDUD01000022.1"/>
</dbReference>
<feature type="transmembrane region" description="Helical" evidence="8">
    <location>
        <begin position="284"/>
        <end position="306"/>
    </location>
</feature>
<comment type="subcellular location">
    <subcellularLocation>
        <location evidence="1">Cell membrane</location>
        <topology evidence="1">Multi-pass membrane protein</topology>
    </subcellularLocation>
</comment>
<dbReference type="InterPro" id="IPR003474">
    <property type="entry name" value="Glcn_transporter"/>
</dbReference>
<feature type="transmembrane region" description="Helical" evidence="8">
    <location>
        <begin position="251"/>
        <end position="269"/>
    </location>
</feature>
<feature type="transmembrane region" description="Helical" evidence="8">
    <location>
        <begin position="155"/>
        <end position="175"/>
    </location>
</feature>
<feature type="transmembrane region" description="Helical" evidence="8">
    <location>
        <begin position="408"/>
        <end position="425"/>
    </location>
</feature>
<dbReference type="EMBL" id="PDUD01000022">
    <property type="protein sequence ID" value="PHN05286.1"/>
    <property type="molecule type" value="Genomic_DNA"/>
</dbReference>
<organism evidence="9 10">
    <name type="scientific">Flavilitoribacter nigricans (strain ATCC 23147 / DSM 23189 / NBRC 102662 / NCIMB 1420 / SS-2)</name>
    <name type="common">Lewinella nigricans</name>
    <dbReference type="NCBI Taxonomy" id="1122177"/>
    <lineage>
        <taxon>Bacteria</taxon>
        <taxon>Pseudomonadati</taxon>
        <taxon>Bacteroidota</taxon>
        <taxon>Saprospiria</taxon>
        <taxon>Saprospirales</taxon>
        <taxon>Lewinellaceae</taxon>
        <taxon>Flavilitoribacter</taxon>
    </lineage>
</organism>
<feature type="transmembrane region" description="Helical" evidence="8">
    <location>
        <begin position="120"/>
        <end position="143"/>
    </location>
</feature>
<dbReference type="PANTHER" id="PTHR30354:SF22">
    <property type="entry name" value="HIGH-AFFINITY GLUCONATE TRANSPORTER"/>
    <property type="match status" value="1"/>
</dbReference>
<dbReference type="OrthoDB" id="9787129at2"/>
<evidence type="ECO:0000256" key="5">
    <source>
        <dbReference type="ARBA" id="ARBA00022989"/>
    </source>
</evidence>
<feature type="transmembrane region" description="Helical" evidence="8">
    <location>
        <begin position="187"/>
        <end position="216"/>
    </location>
</feature>
<dbReference type="PANTHER" id="PTHR30354">
    <property type="entry name" value="GNT FAMILY GLUCONATE TRANSPORTER"/>
    <property type="match status" value="1"/>
</dbReference>
<dbReference type="Proteomes" id="UP000223913">
    <property type="component" value="Unassembled WGS sequence"/>
</dbReference>
<keyword evidence="6 8" id="KW-0472">Membrane</keyword>
<feature type="transmembrane region" description="Helical" evidence="8">
    <location>
        <begin position="26"/>
        <end position="50"/>
    </location>
</feature>
<keyword evidence="2" id="KW-0813">Transport</keyword>
<proteinExistence type="inferred from homology"/>
<protein>
    <submittedName>
        <fullName evidence="9">Gluconate transporter</fullName>
    </submittedName>
</protein>
<feature type="transmembrane region" description="Helical" evidence="8">
    <location>
        <begin position="383"/>
        <end position="402"/>
    </location>
</feature>
<gene>
    <name evidence="9" type="ORF">CRP01_17370</name>
</gene>
<name>A0A2D0NA83_FLAN2</name>
<dbReference type="Pfam" id="PF02447">
    <property type="entry name" value="GntP_permease"/>
    <property type="match status" value="1"/>
</dbReference>
<evidence type="ECO:0000256" key="1">
    <source>
        <dbReference type="ARBA" id="ARBA00004651"/>
    </source>
</evidence>
<comment type="similarity">
    <text evidence="7">Belongs to the GntP permease family.</text>
</comment>
<keyword evidence="3" id="KW-1003">Cell membrane</keyword>